<dbReference type="EMBL" id="MK270521">
    <property type="protein sequence ID" value="QHQ98467.1"/>
    <property type="molecule type" value="Genomic_DNA"/>
</dbReference>
<keyword evidence="1" id="KW-0812">Transmembrane</keyword>
<dbReference type="AlphaFoldDB" id="A0A6B9WFF5"/>
<feature type="transmembrane region" description="Helical" evidence="1">
    <location>
        <begin position="113"/>
        <end position="134"/>
    </location>
</feature>
<feature type="transmembrane region" description="Helical" evidence="1">
    <location>
        <begin position="44"/>
        <end position="65"/>
    </location>
</feature>
<keyword evidence="1" id="KW-0472">Membrane</keyword>
<feature type="transmembrane region" description="Helical" evidence="1">
    <location>
        <begin position="21"/>
        <end position="38"/>
    </location>
</feature>
<gene>
    <name evidence="2" type="primary">nad6</name>
</gene>
<evidence type="ECO:0000313" key="2">
    <source>
        <dbReference type="EMBL" id="QHQ98467.1"/>
    </source>
</evidence>
<geneLocation type="mitochondrion" evidence="2"/>
<keyword evidence="1" id="KW-1133">Transmembrane helix</keyword>
<organism evidence="2">
    <name type="scientific">Quadristernoseta cf. intermedia XFX-2019</name>
    <dbReference type="NCBI Taxonomy" id="2695871"/>
    <lineage>
        <taxon>Eukaryota</taxon>
        <taxon>Metazoa</taxon>
        <taxon>Ecdysozoa</taxon>
        <taxon>Arthropoda</taxon>
        <taxon>Chelicerata</taxon>
        <taxon>Arachnida</taxon>
        <taxon>Acari</taxon>
        <taxon>Parasitiformes</taxon>
        <taxon>Mesostigmata</taxon>
        <taxon>Antennophorina</taxon>
        <taxon>Celaenopsoidea</taxon>
        <taxon>Diplogyniidae</taxon>
        <taxon>Quadristernoseta</taxon>
    </lineage>
</organism>
<keyword evidence="2" id="KW-0496">Mitochondrion</keyword>
<protein>
    <submittedName>
        <fullName evidence="2">NADH dehydrogenase subunit 6</fullName>
    </submittedName>
</protein>
<feature type="transmembrane region" description="Helical" evidence="1">
    <location>
        <begin position="77"/>
        <end position="93"/>
    </location>
</feature>
<evidence type="ECO:0000256" key="1">
    <source>
        <dbReference type="SAM" id="Phobius"/>
    </source>
</evidence>
<reference evidence="2" key="1">
    <citation type="journal article" date="2019" name="Zool. Scr.">
        <title>Mitochondrial genome reorganization characterizes various lineages of mesostigmatid mites (Acari: Parasitiformes).</title>
        <authorList>
            <person name="Li W.-N."/>
            <person name="Shao R."/>
            <person name="Zhang Q."/>
            <person name="Deng W."/>
            <person name="Xue X.-F."/>
        </authorList>
    </citation>
    <scope>NUCLEOTIDE SEQUENCE</scope>
</reference>
<name>A0A6B9WFF5_9ACAR</name>
<sequence>MKLVMIMSIMFYSSQHPIMMSMILVSILLVMTISMTLLLKSSWIPMIIILIMLGGVLVVFAYVSSLMPNETPYKNKAFYTIIPLILMPLNSPTNFYQSYCENNFMKLFSQESWYNTLMALSYLLFTLMIVVFILNKTKVPIRSL</sequence>
<proteinExistence type="predicted"/>
<accession>A0A6B9WFF5</accession>